<organism evidence="2 3">
    <name type="scientific">Vanrija pseudolonga</name>
    <dbReference type="NCBI Taxonomy" id="143232"/>
    <lineage>
        <taxon>Eukaryota</taxon>
        <taxon>Fungi</taxon>
        <taxon>Dikarya</taxon>
        <taxon>Basidiomycota</taxon>
        <taxon>Agaricomycotina</taxon>
        <taxon>Tremellomycetes</taxon>
        <taxon>Trichosporonales</taxon>
        <taxon>Trichosporonaceae</taxon>
        <taxon>Vanrija</taxon>
    </lineage>
</organism>
<evidence type="ECO:0000313" key="2">
    <source>
        <dbReference type="EMBL" id="WOO78568.1"/>
    </source>
</evidence>
<feature type="region of interest" description="Disordered" evidence="1">
    <location>
        <begin position="147"/>
        <end position="176"/>
    </location>
</feature>
<evidence type="ECO:0000313" key="3">
    <source>
        <dbReference type="Proteomes" id="UP000827549"/>
    </source>
</evidence>
<protein>
    <submittedName>
        <fullName evidence="2">Uncharacterized protein</fullName>
    </submittedName>
</protein>
<proteinExistence type="predicted"/>
<accession>A0AAF1BNW6</accession>
<dbReference type="RefSeq" id="XP_062624600.1">
    <property type="nucleotide sequence ID" value="XM_062768616.1"/>
</dbReference>
<evidence type="ECO:0000256" key="1">
    <source>
        <dbReference type="SAM" id="MobiDB-lite"/>
    </source>
</evidence>
<feature type="compositionally biased region" description="Basic and acidic residues" evidence="1">
    <location>
        <begin position="109"/>
        <end position="122"/>
    </location>
</feature>
<feature type="compositionally biased region" description="Low complexity" evidence="1">
    <location>
        <begin position="167"/>
        <end position="176"/>
    </location>
</feature>
<dbReference type="EMBL" id="CP086715">
    <property type="protein sequence ID" value="WOO78568.1"/>
    <property type="molecule type" value="Genomic_DNA"/>
</dbReference>
<sequence length="253" mass="28508">MSCALCATRVPWTAAWGCQNVRSVAARPSPTSLRLRARAADHRPSHPAARRRVARVPRDHVPHRRGQGLGRARAPAGRPPAVPRGRPRPDPDRRPASTVQRRRRRARHPRGEHGGHDPLLRVRVGRDGAAEGGDQLVVQAPRARPAHPVQLGHRPRPLRPQGDRARPAGPRAPRPCGRALWRRRHCDRRRECPAFATSLPMGPLFVVDYHRRLGRRRVCPRPQAQHELLPHKLVQPSVPHARERRVVGRKHGE</sequence>
<dbReference type="GeneID" id="87805364"/>
<feature type="region of interest" description="Disordered" evidence="1">
    <location>
        <begin position="26"/>
        <end position="122"/>
    </location>
</feature>
<reference evidence="2" key="1">
    <citation type="submission" date="2023-10" db="EMBL/GenBank/DDBJ databases">
        <authorList>
            <person name="Noh H."/>
        </authorList>
    </citation>
    <scope>NUCLEOTIDE SEQUENCE</scope>
    <source>
        <strain evidence="2">DUCC4014</strain>
    </source>
</reference>
<dbReference type="Proteomes" id="UP000827549">
    <property type="component" value="Chromosome 2"/>
</dbReference>
<name>A0AAF1BNW6_9TREE</name>
<keyword evidence="3" id="KW-1185">Reference proteome</keyword>
<dbReference type="AlphaFoldDB" id="A0AAF1BNW6"/>
<gene>
    <name evidence="2" type="ORF">LOC62_02G002114</name>
</gene>
<feature type="compositionally biased region" description="Basic residues" evidence="1">
    <location>
        <begin position="48"/>
        <end position="66"/>
    </location>
</feature>